<evidence type="ECO:0000313" key="3">
    <source>
        <dbReference type="EMBL" id="KAL0861797.1"/>
    </source>
</evidence>
<gene>
    <name evidence="3" type="ORF">ABMA27_009271</name>
</gene>
<organism evidence="3 4">
    <name type="scientific">Loxostege sticticalis</name>
    <name type="common">Beet webworm moth</name>
    <dbReference type="NCBI Taxonomy" id="481309"/>
    <lineage>
        <taxon>Eukaryota</taxon>
        <taxon>Metazoa</taxon>
        <taxon>Ecdysozoa</taxon>
        <taxon>Arthropoda</taxon>
        <taxon>Hexapoda</taxon>
        <taxon>Insecta</taxon>
        <taxon>Pterygota</taxon>
        <taxon>Neoptera</taxon>
        <taxon>Endopterygota</taxon>
        <taxon>Lepidoptera</taxon>
        <taxon>Glossata</taxon>
        <taxon>Ditrysia</taxon>
        <taxon>Pyraloidea</taxon>
        <taxon>Crambidae</taxon>
        <taxon>Pyraustinae</taxon>
        <taxon>Loxostege</taxon>
    </lineage>
</organism>
<reference evidence="3 4" key="1">
    <citation type="submission" date="2024-06" db="EMBL/GenBank/DDBJ databases">
        <title>A chromosome-level genome assembly of beet webworm, Loxostege sticticalis.</title>
        <authorList>
            <person name="Zhang Y."/>
        </authorList>
    </citation>
    <scope>NUCLEOTIDE SEQUENCE [LARGE SCALE GENOMIC DNA]</scope>
    <source>
        <strain evidence="3">AQ026</strain>
        <tissue evidence="3">Whole body</tissue>
    </source>
</reference>
<feature type="signal peptide" evidence="1">
    <location>
        <begin position="1"/>
        <end position="22"/>
    </location>
</feature>
<dbReference type="Pfam" id="PF00050">
    <property type="entry name" value="Kazal_1"/>
    <property type="match status" value="1"/>
</dbReference>
<comment type="caution">
    <text evidence="3">The sequence shown here is derived from an EMBL/GenBank/DDBJ whole genome shotgun (WGS) entry which is preliminary data.</text>
</comment>
<dbReference type="SMART" id="SM00280">
    <property type="entry name" value="KAZAL"/>
    <property type="match status" value="1"/>
</dbReference>
<feature type="domain" description="Kazal-like" evidence="2">
    <location>
        <begin position="18"/>
        <end position="62"/>
    </location>
</feature>
<accession>A0ABR3HAH9</accession>
<dbReference type="InterPro" id="IPR002350">
    <property type="entry name" value="Kazal_dom"/>
</dbReference>
<protein>
    <recommendedName>
        <fullName evidence="2">Kazal-like domain-containing protein</fullName>
    </recommendedName>
</protein>
<name>A0ABR3HAH9_LOXSC</name>
<dbReference type="Proteomes" id="UP001549920">
    <property type="component" value="Unassembled WGS sequence"/>
</dbReference>
<feature type="chain" id="PRO_5045873483" description="Kazal-like domain-containing protein" evidence="1">
    <location>
        <begin position="23"/>
        <end position="65"/>
    </location>
</feature>
<dbReference type="PANTHER" id="PTHR21131:SF0">
    <property type="entry name" value="GEO10195P1-RELATED"/>
    <property type="match status" value="1"/>
</dbReference>
<dbReference type="PANTHER" id="PTHR21131">
    <property type="entry name" value="SERINE-TYPE ENDOPEPTIDASE INHIBITOR"/>
    <property type="match status" value="1"/>
</dbReference>
<evidence type="ECO:0000313" key="4">
    <source>
        <dbReference type="Proteomes" id="UP001549920"/>
    </source>
</evidence>
<dbReference type="CDD" id="cd00104">
    <property type="entry name" value="KAZAL_FS"/>
    <property type="match status" value="1"/>
</dbReference>
<evidence type="ECO:0000259" key="2">
    <source>
        <dbReference type="PROSITE" id="PS51465"/>
    </source>
</evidence>
<dbReference type="PROSITE" id="PS00282">
    <property type="entry name" value="KAZAL_1"/>
    <property type="match status" value="1"/>
</dbReference>
<dbReference type="EMBL" id="JBEUOH010000023">
    <property type="protein sequence ID" value="KAL0861797.1"/>
    <property type="molecule type" value="Genomic_DNA"/>
</dbReference>
<proteinExistence type="predicted"/>
<keyword evidence="1" id="KW-0732">Signal</keyword>
<evidence type="ECO:0000256" key="1">
    <source>
        <dbReference type="SAM" id="SignalP"/>
    </source>
</evidence>
<dbReference type="Gene3D" id="3.30.60.30">
    <property type="match status" value="1"/>
</dbReference>
<dbReference type="PROSITE" id="PS51465">
    <property type="entry name" value="KAZAL_2"/>
    <property type="match status" value="1"/>
</dbReference>
<dbReference type="InterPro" id="IPR053265">
    <property type="entry name" value="Serpin"/>
</dbReference>
<dbReference type="InterPro" id="IPR036058">
    <property type="entry name" value="Kazal_dom_sf"/>
</dbReference>
<sequence length="65" mass="7185">MKFFYAMTLLLLLFSMMTMASADCMCTDEYIPVCGTDGKTYSNRCRMSCAGAKLTNNGECAKDSK</sequence>
<dbReference type="SUPFAM" id="SSF100895">
    <property type="entry name" value="Kazal-type serine protease inhibitors"/>
    <property type="match status" value="1"/>
</dbReference>
<keyword evidence="4" id="KW-1185">Reference proteome</keyword>